<name>A0A3E0TR93_9GAMM</name>
<dbReference type="AlphaFoldDB" id="A0A3E0TR93"/>
<proteinExistence type="predicted"/>
<protein>
    <submittedName>
        <fullName evidence="1">Uncharacterized protein</fullName>
    </submittedName>
</protein>
<sequence length="110" mass="12419">MKCPNIEGVEFSSTSKRALKRLKELDELSKLLATFTGIGVFANIFLGSNSLAATYSVYSTDFATLTRGLATIPKITRRQIEKIAAETYQQSTNYKERTFWKAIYFGYKAK</sequence>
<comment type="caution">
    <text evidence="1">The sequence shown here is derived from an EMBL/GenBank/DDBJ whole genome shotgun (WGS) entry which is preliminary data.</text>
</comment>
<organism evidence="1 2">
    <name type="scientific">Thalassotalea euphylliae</name>
    <dbReference type="NCBI Taxonomy" id="1655234"/>
    <lineage>
        <taxon>Bacteria</taxon>
        <taxon>Pseudomonadati</taxon>
        <taxon>Pseudomonadota</taxon>
        <taxon>Gammaproteobacteria</taxon>
        <taxon>Alteromonadales</taxon>
        <taxon>Colwelliaceae</taxon>
        <taxon>Thalassotalea</taxon>
    </lineage>
</organism>
<reference evidence="1 2" key="1">
    <citation type="submission" date="2018-08" db="EMBL/GenBank/DDBJ databases">
        <title>Thalassotalea euphylliae genome.</title>
        <authorList>
            <person name="Summers S."/>
            <person name="Rice S.A."/>
            <person name="Freckelton M.L."/>
            <person name="Nedved B.T."/>
            <person name="Hadfield M.G."/>
        </authorList>
    </citation>
    <scope>NUCLEOTIDE SEQUENCE [LARGE SCALE GENOMIC DNA]</scope>
    <source>
        <strain evidence="1 2">H1</strain>
    </source>
</reference>
<evidence type="ECO:0000313" key="2">
    <source>
        <dbReference type="Proteomes" id="UP000256478"/>
    </source>
</evidence>
<dbReference type="Proteomes" id="UP000256478">
    <property type="component" value="Unassembled WGS sequence"/>
</dbReference>
<dbReference type="EMBL" id="QUOU01000001">
    <property type="protein sequence ID" value="REL26455.1"/>
    <property type="molecule type" value="Genomic_DNA"/>
</dbReference>
<gene>
    <name evidence="1" type="ORF">DXX93_07580</name>
</gene>
<dbReference type="RefSeq" id="WP_116007572.1">
    <property type="nucleotide sequence ID" value="NZ_QUOU01000001.1"/>
</dbReference>
<evidence type="ECO:0000313" key="1">
    <source>
        <dbReference type="EMBL" id="REL26455.1"/>
    </source>
</evidence>
<accession>A0A3E0TR93</accession>
<dbReference type="OrthoDB" id="5817494at2"/>